<dbReference type="Gene3D" id="3.20.20.370">
    <property type="entry name" value="Glycoside hydrolase/deacetylase"/>
    <property type="match status" value="1"/>
</dbReference>
<evidence type="ECO:0000313" key="6">
    <source>
        <dbReference type="EMBL" id="OIR17719.1"/>
    </source>
</evidence>
<evidence type="ECO:0000256" key="3">
    <source>
        <dbReference type="ARBA" id="ARBA00022801"/>
    </source>
</evidence>
<dbReference type="EMBL" id="MLJW01000004">
    <property type="protein sequence ID" value="OIR17719.1"/>
    <property type="molecule type" value="Genomic_DNA"/>
</dbReference>
<dbReference type="InterPro" id="IPR011330">
    <property type="entry name" value="Glyco_hydro/deAcase_b/a-brl"/>
</dbReference>
<keyword evidence="5" id="KW-0119">Carbohydrate metabolism</keyword>
<evidence type="ECO:0000256" key="2">
    <source>
        <dbReference type="ARBA" id="ARBA00022723"/>
    </source>
</evidence>
<dbReference type="CDD" id="cd10807">
    <property type="entry name" value="YdjC_like_3"/>
    <property type="match status" value="1"/>
</dbReference>
<dbReference type="GO" id="GO:0005975">
    <property type="term" value="P:carbohydrate metabolic process"/>
    <property type="evidence" value="ECO:0007669"/>
    <property type="project" value="InterPro"/>
</dbReference>
<sequence length="273" mass="31082">MSLIENDSKTLIINADDFAQSEAIDAAIIDLVERKAINATSALVLSPRWKKSVEKLIAQPIQVGLHLDLTSEFTHQFDCYYPLSKLIYAAYSRQLNMSQLEKVIELQWDRFVEGYGGAPDFIDGHQHVHQLPIVRDALFAVIVKKGWHLQASHWLRSCISKPWRGYKAKIVETLGAKPFQLKADALGIKTNSDFAGVYNFDDNANLNDLWESWLSQLHGKRPLIMCHVAVPSQLNQQIEQNEVAQDLIYSARLNEYKWLVSDNFKILRGAKGY</sequence>
<dbReference type="SUPFAM" id="SSF88713">
    <property type="entry name" value="Glycoside hydrolase/deacetylase"/>
    <property type="match status" value="1"/>
</dbReference>
<dbReference type="InterPro" id="IPR006879">
    <property type="entry name" value="YdjC-like"/>
</dbReference>
<reference evidence="6" key="1">
    <citation type="submission" date="2016-10" db="EMBL/GenBank/DDBJ databases">
        <title>Sequence of Gallionella enrichment culture.</title>
        <authorList>
            <person name="Poehlein A."/>
            <person name="Muehling M."/>
            <person name="Daniel R."/>
        </authorList>
    </citation>
    <scope>NUCLEOTIDE SEQUENCE</scope>
</reference>
<dbReference type="GO" id="GO:0016787">
    <property type="term" value="F:hydrolase activity"/>
    <property type="evidence" value="ECO:0007669"/>
    <property type="project" value="UniProtKB-KW"/>
</dbReference>
<dbReference type="GO" id="GO:0019213">
    <property type="term" value="F:deacetylase activity"/>
    <property type="evidence" value="ECO:0007669"/>
    <property type="project" value="TreeGrafter"/>
</dbReference>
<gene>
    <name evidence="6" type="ORF">GALL_19410</name>
</gene>
<name>A0A1J5T9X5_9ZZZZ</name>
<protein>
    <recommendedName>
        <fullName evidence="7">ChbG/HpnK family deacetylase</fullName>
    </recommendedName>
</protein>
<comment type="cofactor">
    <cofactor evidence="1">
        <name>Mg(2+)</name>
        <dbReference type="ChEBI" id="CHEBI:18420"/>
    </cofactor>
</comment>
<evidence type="ECO:0000256" key="4">
    <source>
        <dbReference type="ARBA" id="ARBA00022842"/>
    </source>
</evidence>
<keyword evidence="3" id="KW-0378">Hydrolase</keyword>
<evidence type="ECO:0008006" key="7">
    <source>
        <dbReference type="Google" id="ProtNLM"/>
    </source>
</evidence>
<keyword evidence="4" id="KW-0460">Magnesium</keyword>
<proteinExistence type="predicted"/>
<dbReference type="PANTHER" id="PTHR31609">
    <property type="entry name" value="YDJC DEACETYLASE FAMILY MEMBER"/>
    <property type="match status" value="1"/>
</dbReference>
<keyword evidence="2" id="KW-0479">Metal-binding</keyword>
<comment type="caution">
    <text evidence="6">The sequence shown here is derived from an EMBL/GenBank/DDBJ whole genome shotgun (WGS) entry which is preliminary data.</text>
</comment>
<dbReference type="PANTHER" id="PTHR31609:SF1">
    <property type="entry name" value="CARBOHYDRATE DEACETYLASE"/>
    <property type="match status" value="1"/>
</dbReference>
<dbReference type="GO" id="GO:0046872">
    <property type="term" value="F:metal ion binding"/>
    <property type="evidence" value="ECO:0007669"/>
    <property type="project" value="UniProtKB-KW"/>
</dbReference>
<evidence type="ECO:0000256" key="1">
    <source>
        <dbReference type="ARBA" id="ARBA00001946"/>
    </source>
</evidence>
<organism evidence="6">
    <name type="scientific">mine drainage metagenome</name>
    <dbReference type="NCBI Taxonomy" id="410659"/>
    <lineage>
        <taxon>unclassified sequences</taxon>
        <taxon>metagenomes</taxon>
        <taxon>ecological metagenomes</taxon>
    </lineage>
</organism>
<dbReference type="AlphaFoldDB" id="A0A1J5T9X5"/>
<accession>A0A1J5T9X5</accession>
<evidence type="ECO:0000256" key="5">
    <source>
        <dbReference type="ARBA" id="ARBA00023277"/>
    </source>
</evidence>
<dbReference type="Pfam" id="PF04794">
    <property type="entry name" value="YdjC"/>
    <property type="match status" value="1"/>
</dbReference>